<dbReference type="AlphaFoldDB" id="X1PG37"/>
<dbReference type="PANTHER" id="PTHR35866">
    <property type="entry name" value="PUTATIVE-RELATED"/>
    <property type="match status" value="1"/>
</dbReference>
<reference evidence="1" key="1">
    <citation type="journal article" date="2014" name="Front. Microbiol.">
        <title>High frequency of phylogenetically diverse reductive dehalogenase-homologous genes in deep subseafloor sedimentary metagenomes.</title>
        <authorList>
            <person name="Kawai M."/>
            <person name="Futagami T."/>
            <person name="Toyoda A."/>
            <person name="Takaki Y."/>
            <person name="Nishi S."/>
            <person name="Hori S."/>
            <person name="Arai W."/>
            <person name="Tsubouchi T."/>
            <person name="Morono Y."/>
            <person name="Uchiyama I."/>
            <person name="Ito T."/>
            <person name="Fujiyama A."/>
            <person name="Inagaki F."/>
            <person name="Takami H."/>
        </authorList>
    </citation>
    <scope>NUCLEOTIDE SEQUENCE</scope>
    <source>
        <strain evidence="1">Expedition CK06-06</strain>
    </source>
</reference>
<proteinExistence type="predicted"/>
<gene>
    <name evidence="1" type="ORF">S06H3_49781</name>
</gene>
<evidence type="ECO:0000313" key="1">
    <source>
        <dbReference type="EMBL" id="GAI37955.1"/>
    </source>
</evidence>
<evidence type="ECO:0008006" key="2">
    <source>
        <dbReference type="Google" id="ProtNLM"/>
    </source>
</evidence>
<dbReference type="InterPro" id="IPR005358">
    <property type="entry name" value="Puta_zinc/iron-chelating_dom"/>
</dbReference>
<protein>
    <recommendedName>
        <fullName evidence="2">YkgJ family cysteine cluster protein</fullName>
    </recommendedName>
</protein>
<accession>X1PG37</accession>
<comment type="caution">
    <text evidence="1">The sequence shown here is derived from an EMBL/GenBank/DDBJ whole genome shotgun (WGS) entry which is preliminary data.</text>
</comment>
<dbReference type="EMBL" id="BARV01031466">
    <property type="protein sequence ID" value="GAI37955.1"/>
    <property type="molecule type" value="Genomic_DNA"/>
</dbReference>
<organism evidence="1">
    <name type="scientific">marine sediment metagenome</name>
    <dbReference type="NCBI Taxonomy" id="412755"/>
    <lineage>
        <taxon>unclassified sequences</taxon>
        <taxon>metagenomes</taxon>
        <taxon>ecological metagenomes</taxon>
    </lineage>
</organism>
<sequence length="183" mass="21067">MTEYLTYVLDWGLNQEAFRHQVRDLIHRAWKDGKVLALPMRVSPGQVMIDLMTLLLAQVNCEGCDAPCCKRNPNEEPIQLLPPEYRRLSEKYGDRHFIRKGDWADLPMPCPFLKSNRCTIYPDRPLVCVLYPFQPGATNGAGDMMLALSSGCPEGRRIAKAVYMMAWRIRQQFRALGEDNFMK</sequence>
<feature type="non-terminal residue" evidence="1">
    <location>
        <position position="183"/>
    </location>
</feature>
<dbReference type="PANTHER" id="PTHR35866:SF2">
    <property type="entry name" value="YKGJ FAMILY CYSTEINE CLUSTER PROTEIN"/>
    <property type="match status" value="1"/>
</dbReference>
<name>X1PG37_9ZZZZ</name>
<dbReference type="Pfam" id="PF03692">
    <property type="entry name" value="CxxCxxCC"/>
    <property type="match status" value="1"/>
</dbReference>